<evidence type="ECO:0000313" key="3">
    <source>
        <dbReference type="Proteomes" id="UP000444721"/>
    </source>
</evidence>
<evidence type="ECO:0000313" key="2">
    <source>
        <dbReference type="EMBL" id="KAF0976870.1"/>
    </source>
</evidence>
<keyword evidence="3" id="KW-1185">Reference proteome</keyword>
<protein>
    <submittedName>
        <fullName evidence="2">Uncharacterized protein</fullName>
    </submittedName>
</protein>
<comment type="caution">
    <text evidence="2">The sequence shown here is derived from an EMBL/GenBank/DDBJ whole genome shotgun (WGS) entry which is preliminary data.</text>
</comment>
<accession>A0A6A5BSV4</accession>
<keyword evidence="1" id="KW-0812">Transmembrane</keyword>
<feature type="transmembrane region" description="Helical" evidence="1">
    <location>
        <begin position="306"/>
        <end position="334"/>
    </location>
</feature>
<gene>
    <name evidence="2" type="ORF">FDP41_004165</name>
</gene>
<reference evidence="2 3" key="1">
    <citation type="journal article" date="2019" name="Sci. Rep.">
        <title>Nanopore sequencing improves the draft genome of the human pathogenic amoeba Naegleria fowleri.</title>
        <authorList>
            <person name="Liechti N."/>
            <person name="Schurch N."/>
            <person name="Bruggmann R."/>
            <person name="Wittwer M."/>
        </authorList>
    </citation>
    <scope>NUCLEOTIDE SEQUENCE [LARGE SCALE GENOMIC DNA]</scope>
    <source>
        <strain evidence="2 3">ATCC 30894</strain>
    </source>
</reference>
<evidence type="ECO:0000256" key="1">
    <source>
        <dbReference type="SAM" id="Phobius"/>
    </source>
</evidence>
<keyword evidence="1" id="KW-0472">Membrane</keyword>
<dbReference type="VEuPathDB" id="AmoebaDB:FDP41_004165"/>
<sequence>MSLFPLAYLVKVAASAMIVVLIAFLCTAQNDSPTFNLISPGTDATYVFDDEELSSQWIYYKITNQNTDISSLSGIVESCSGRVNIYFKLCVPSNGQPCDDSNKWFPNSNNYDRKFVTEPTSQYQNPIGICEADPNSKCSSSTTYYVGITPLTESSSIRISVQGYYNEGKVDLITTDNKEIGFDLSSRRVTLSTLTYCASLDEARNCINELVPTPSFLFCAIPRKSSQKINAASVCGCRLGTNLNIEGCVPSNETGLTVCALDQKSFDKLENDEYFLNVVVDREDVPPLRAFAFNPVPFTYSQTSNVVGVVVGVLFSLIAVTILVAAVVMGVLLYRKKYSYQSI</sequence>
<name>A0A6A5BSV4_NAEFO</name>
<dbReference type="OrthoDB" id="10354421at2759"/>
<dbReference type="RefSeq" id="XP_044561583.1">
    <property type="nucleotide sequence ID" value="XM_044707550.1"/>
</dbReference>
<dbReference type="EMBL" id="VFQX01000036">
    <property type="protein sequence ID" value="KAF0976870.1"/>
    <property type="molecule type" value="Genomic_DNA"/>
</dbReference>
<dbReference type="AlphaFoldDB" id="A0A6A5BSV4"/>
<proteinExistence type="predicted"/>
<dbReference type="GeneID" id="68111383"/>
<keyword evidence="1" id="KW-1133">Transmembrane helix</keyword>
<dbReference type="OMA" id="ASVCGCR"/>
<dbReference type="VEuPathDB" id="AmoebaDB:NfTy_068680"/>
<dbReference type="VEuPathDB" id="AmoebaDB:NF0042040"/>
<organism evidence="2 3">
    <name type="scientific">Naegleria fowleri</name>
    <name type="common">Brain eating amoeba</name>
    <dbReference type="NCBI Taxonomy" id="5763"/>
    <lineage>
        <taxon>Eukaryota</taxon>
        <taxon>Discoba</taxon>
        <taxon>Heterolobosea</taxon>
        <taxon>Tetramitia</taxon>
        <taxon>Eutetramitia</taxon>
        <taxon>Vahlkampfiidae</taxon>
        <taxon>Naegleria</taxon>
    </lineage>
</organism>
<dbReference type="Proteomes" id="UP000444721">
    <property type="component" value="Unassembled WGS sequence"/>
</dbReference>